<organism evidence="2 3">
    <name type="scientific">Halomarina halobia</name>
    <dbReference type="NCBI Taxonomy" id="3033386"/>
    <lineage>
        <taxon>Archaea</taxon>
        <taxon>Methanobacteriati</taxon>
        <taxon>Methanobacteriota</taxon>
        <taxon>Stenosarchaea group</taxon>
        <taxon>Halobacteria</taxon>
        <taxon>Halobacteriales</taxon>
        <taxon>Natronomonadaceae</taxon>
        <taxon>Halomarina</taxon>
    </lineage>
</organism>
<evidence type="ECO:0000256" key="1">
    <source>
        <dbReference type="SAM" id="Phobius"/>
    </source>
</evidence>
<gene>
    <name evidence="2" type="ORF">ACFQPE_02120</name>
</gene>
<dbReference type="Proteomes" id="UP001596547">
    <property type="component" value="Unassembled WGS sequence"/>
</dbReference>
<dbReference type="RefSeq" id="WP_276304995.1">
    <property type="nucleotide sequence ID" value="NZ_CP119992.1"/>
</dbReference>
<proteinExistence type="predicted"/>
<feature type="transmembrane region" description="Helical" evidence="1">
    <location>
        <begin position="56"/>
        <end position="73"/>
    </location>
</feature>
<name>A0ABD6A5V4_9EURY</name>
<accession>A0ABD6A5V4</accession>
<evidence type="ECO:0000313" key="3">
    <source>
        <dbReference type="Proteomes" id="UP001596547"/>
    </source>
</evidence>
<keyword evidence="3" id="KW-1185">Reference proteome</keyword>
<keyword evidence="1" id="KW-1133">Transmembrane helix</keyword>
<feature type="transmembrane region" description="Helical" evidence="1">
    <location>
        <begin position="9"/>
        <end position="27"/>
    </location>
</feature>
<dbReference type="EMBL" id="JBHTBF010000001">
    <property type="protein sequence ID" value="MFC7315593.1"/>
    <property type="molecule type" value="Genomic_DNA"/>
</dbReference>
<sequence length="122" mass="12819">MPARLRETAFDGAVVAASALLFVSYVLGLFSSYAAPFAAVVLVVAVAALAPRAARWLLGFGATLGVFLAGWVVPRLVAEHPAFGWTRGASLPYVAAALSGLVLFALFVAFRLVVFERPARPT</sequence>
<keyword evidence="1" id="KW-0472">Membrane</keyword>
<evidence type="ECO:0000313" key="2">
    <source>
        <dbReference type="EMBL" id="MFC7315593.1"/>
    </source>
</evidence>
<feature type="transmembrane region" description="Helical" evidence="1">
    <location>
        <begin position="93"/>
        <end position="114"/>
    </location>
</feature>
<keyword evidence="1" id="KW-0812">Transmembrane</keyword>
<dbReference type="AlphaFoldDB" id="A0ABD6A5V4"/>
<comment type="caution">
    <text evidence="2">The sequence shown here is derived from an EMBL/GenBank/DDBJ whole genome shotgun (WGS) entry which is preliminary data.</text>
</comment>
<reference evidence="2 3" key="1">
    <citation type="journal article" date="2019" name="Int. J. Syst. Evol. Microbiol.">
        <title>The Global Catalogue of Microorganisms (GCM) 10K type strain sequencing project: providing services to taxonomists for standard genome sequencing and annotation.</title>
        <authorList>
            <consortium name="The Broad Institute Genomics Platform"/>
            <consortium name="The Broad Institute Genome Sequencing Center for Infectious Disease"/>
            <person name="Wu L."/>
            <person name="Ma J."/>
        </authorList>
    </citation>
    <scope>NUCLEOTIDE SEQUENCE [LARGE SCALE GENOMIC DNA]</scope>
    <source>
        <strain evidence="2 3">PSR21</strain>
    </source>
</reference>
<protein>
    <submittedName>
        <fullName evidence="2">Uncharacterized protein</fullName>
    </submittedName>
</protein>
<dbReference type="GeneID" id="79314563"/>